<dbReference type="InterPro" id="IPR008969">
    <property type="entry name" value="CarboxyPept-like_regulatory"/>
</dbReference>
<proteinExistence type="predicted"/>
<dbReference type="GO" id="GO:0016787">
    <property type="term" value="F:hydrolase activity"/>
    <property type="evidence" value="ECO:0007669"/>
    <property type="project" value="InterPro"/>
</dbReference>
<dbReference type="EMBL" id="JTDW01000001">
    <property type="protein sequence ID" value="KJD36972.1"/>
    <property type="molecule type" value="Genomic_DNA"/>
</dbReference>
<dbReference type="RefSeq" id="WP_044630968.1">
    <property type="nucleotide sequence ID" value="NZ_JTDW01000001.1"/>
</dbReference>
<evidence type="ECO:0000259" key="2">
    <source>
        <dbReference type="Pfam" id="PF16370"/>
    </source>
</evidence>
<dbReference type="InterPro" id="IPR032285">
    <property type="entry name" value="Metallophos_N"/>
</dbReference>
<organism evidence="4 5">
    <name type="scientific">Neotamlana sedimentorum</name>
    <dbReference type="NCBI Taxonomy" id="1435349"/>
    <lineage>
        <taxon>Bacteria</taxon>
        <taxon>Pseudomonadati</taxon>
        <taxon>Bacteroidota</taxon>
        <taxon>Flavobacteriia</taxon>
        <taxon>Flavobacteriales</taxon>
        <taxon>Flavobacteriaceae</taxon>
        <taxon>Neotamlana</taxon>
    </lineage>
</organism>
<dbReference type="Pfam" id="PF00149">
    <property type="entry name" value="Metallophos"/>
    <property type="match status" value="1"/>
</dbReference>
<evidence type="ECO:0000313" key="4">
    <source>
        <dbReference type="EMBL" id="KJD36972.1"/>
    </source>
</evidence>
<dbReference type="PATRIC" id="fig|1435349.4.peg.103"/>
<dbReference type="SUPFAM" id="SSF56300">
    <property type="entry name" value="Metallo-dependent phosphatases"/>
    <property type="match status" value="1"/>
</dbReference>
<dbReference type="Pfam" id="PF16370">
    <property type="entry name" value="MetallophosC"/>
    <property type="match status" value="1"/>
</dbReference>
<evidence type="ECO:0000313" key="5">
    <source>
        <dbReference type="Proteomes" id="UP000032578"/>
    </source>
</evidence>
<feature type="domain" description="Calcineurin-like phosphoesterase" evidence="1">
    <location>
        <begin position="239"/>
        <end position="452"/>
    </location>
</feature>
<dbReference type="Gene3D" id="2.60.40.3920">
    <property type="match status" value="1"/>
</dbReference>
<comment type="caution">
    <text evidence="4">The sequence shown here is derived from an EMBL/GenBank/DDBJ whole genome shotgun (WGS) entry which is preliminary data.</text>
</comment>
<accession>A0A0D7WGU2</accession>
<dbReference type="OrthoDB" id="1776264at2"/>
<feature type="domain" description="Calcineurin-like phosphoesterase C-terminal" evidence="2">
    <location>
        <begin position="464"/>
        <end position="646"/>
    </location>
</feature>
<dbReference type="Pfam" id="PF16371">
    <property type="entry name" value="MetallophosN"/>
    <property type="match status" value="1"/>
</dbReference>
<dbReference type="InterPro" id="IPR051918">
    <property type="entry name" value="STPP_CPPED1"/>
</dbReference>
<dbReference type="STRING" id="1435349.PW52_00500"/>
<dbReference type="PANTHER" id="PTHR43143">
    <property type="entry name" value="METALLOPHOSPHOESTERASE, CALCINEURIN SUPERFAMILY"/>
    <property type="match status" value="1"/>
</dbReference>
<name>A0A0D7WGU2_9FLAO</name>
<dbReference type="InterPro" id="IPR032288">
    <property type="entry name" value="Metallophos_C"/>
</dbReference>
<sequence length="661" mass="73049">MNNQSRRKFIKLSGLTTIASVSGLGFTLFNCASDDEVLIDENNDLNISGVSIPSSLNVSREGETTLTGKGFKVGDTIEFVSSTASLTFLGTVVEITENTFTFTIPANFESGNYTLSVLRNTNSLLLGNILCNVIANTNIPDVAGKNIKGVVYSNGEGIANVTVSDGYEVTVTDAQGRYYLESQKQTGFVFISVPGNYEVTNVGSAPQFFKRISNSVETIEQKDFSLIQVDNNNHVVLPLADWHLANRNNDLEQFNTKVLPDINSTIEKYTANGTKVYALTLGDLTWDAYWYDNNFGLNEYVPYMNKVNAPVFNLIGNHDNDPYYANDWEAENKYRDIIGPTYYSFNLGKVHYVVLDSVEYVNSGGSQGTIGSRNYNEKLTNDQIEWLKKDLATITDKSTPIVLAMHTPLYKNPTVDAGGNQINSTDLSNANILVNVLADFSTVHVLSGHAHVNYSVEEEQNIMEHNTAALCATWWWTGKSGYANNHICKDGSPGGYGIWQINNTDIQWRFKGIGYNEDYQFRTYDVNSIHITAANYAPNASDADIESYADAYASPSANNEVLINVWGYDSQWKIEVSENNQSLPVTRVNAKDPLHIISYEVLRLNAGATPTSAFVTNTTAHIFKVTAAAANSTLIIKVTDRFGNVYTENMVRPKALTLNMV</sequence>
<dbReference type="InterPro" id="IPR029052">
    <property type="entry name" value="Metallo-depent_PP-like"/>
</dbReference>
<protein>
    <submittedName>
        <fullName evidence="4">Metallophosphoesterase</fullName>
    </submittedName>
</protein>
<dbReference type="Gene3D" id="3.60.21.10">
    <property type="match status" value="1"/>
</dbReference>
<evidence type="ECO:0000259" key="1">
    <source>
        <dbReference type="Pfam" id="PF00149"/>
    </source>
</evidence>
<dbReference type="SUPFAM" id="SSF49464">
    <property type="entry name" value="Carboxypeptidase regulatory domain-like"/>
    <property type="match status" value="1"/>
</dbReference>
<dbReference type="InterPro" id="IPR004843">
    <property type="entry name" value="Calcineurin-like_PHP"/>
</dbReference>
<feature type="domain" description="Calcineurin-like phosphoesterase N-terminal" evidence="3">
    <location>
        <begin position="149"/>
        <end position="226"/>
    </location>
</feature>
<reference evidence="4 5" key="1">
    <citation type="submission" date="2014-11" db="EMBL/GenBank/DDBJ databases">
        <title>Tamlana sedimentorum sp. nov., isolated from shallow sand sediments of the Sea of Japan.</title>
        <authorList>
            <person name="Romanenko L.A."/>
        </authorList>
    </citation>
    <scope>NUCLEOTIDE SEQUENCE [LARGE SCALE GENOMIC DNA]</scope>
    <source>
        <strain evidence="4 5">JCM 19808</strain>
    </source>
</reference>
<dbReference type="AlphaFoldDB" id="A0A0D7WGU2"/>
<evidence type="ECO:0000259" key="3">
    <source>
        <dbReference type="Pfam" id="PF16371"/>
    </source>
</evidence>
<dbReference type="PANTHER" id="PTHR43143:SF1">
    <property type="entry name" value="SERINE_THREONINE-PROTEIN PHOSPHATASE CPPED1"/>
    <property type="match status" value="1"/>
</dbReference>
<gene>
    <name evidence="4" type="ORF">PW52_00500</name>
</gene>
<dbReference type="Proteomes" id="UP000032578">
    <property type="component" value="Unassembled WGS sequence"/>
</dbReference>
<keyword evidence="5" id="KW-1185">Reference proteome</keyword>